<name>A0A3E0D8E3_9GAMM</name>
<dbReference type="RefSeq" id="WP_115899232.1">
    <property type="nucleotide sequence ID" value="NZ_QUNG01000023.1"/>
</dbReference>
<dbReference type="PANTHER" id="PTHR43685">
    <property type="entry name" value="GLYCOSYLTRANSFERASE"/>
    <property type="match status" value="1"/>
</dbReference>
<gene>
    <name evidence="2" type="ORF">DFP81_1239</name>
</gene>
<sequence length="305" mass="34816">MDITVVIPTYNGGELWKEALRLLVDQEPAIYRIKVIDSSSSDGTREISESFGVDVEVIESKNFDHGGTRSNALNDIDTKFVVFLTQDALLVDKFSIEQLISVFDEDESVQCVYGRQLPHINANPLAQHARYRNYKKKSYITSLNDAYPEGFQKSFFSNSFSAYRTDFLRSIGGFPNNLILGEDVYVAAKALFHGNKVAYKSTAEVMHSHNYAVKEEFSRYFDIGVFHATQPWILKELGPVEGKGFSFALDQIKYLLSKKEYKWLLSSIFSSLAKFIGYKLGKHYKILGKSISRKMSMYKSYWNNV</sequence>
<keyword evidence="3" id="KW-1185">Reference proteome</keyword>
<proteinExistence type="predicted"/>
<dbReference type="EMBL" id="QUNG01000023">
    <property type="protein sequence ID" value="REG78355.1"/>
    <property type="molecule type" value="Genomic_DNA"/>
</dbReference>
<dbReference type="Proteomes" id="UP000256542">
    <property type="component" value="Unassembled WGS sequence"/>
</dbReference>
<reference evidence="2 3" key="1">
    <citation type="submission" date="2018-08" db="EMBL/GenBank/DDBJ databases">
        <title>Genomic Encyclopedia of Type Strains, Phase III (KMG-III): the genomes of soil and plant-associated and newly described type strains.</title>
        <authorList>
            <person name="Whitman W."/>
        </authorList>
    </citation>
    <scope>NUCLEOTIDE SEQUENCE [LARGE SCALE GENOMIC DNA]</scope>
    <source>
        <strain evidence="2 3">CECT 7375</strain>
    </source>
</reference>
<dbReference type="SUPFAM" id="SSF53448">
    <property type="entry name" value="Nucleotide-diphospho-sugar transferases"/>
    <property type="match status" value="1"/>
</dbReference>
<comment type="caution">
    <text evidence="2">The sequence shown here is derived from an EMBL/GenBank/DDBJ whole genome shotgun (WGS) entry which is preliminary data.</text>
</comment>
<accession>A0A3E0D8E3</accession>
<feature type="domain" description="Glycosyltransferase 2-like" evidence="1">
    <location>
        <begin position="4"/>
        <end position="170"/>
    </location>
</feature>
<keyword evidence="2" id="KW-0808">Transferase</keyword>
<dbReference type="InterPro" id="IPR050834">
    <property type="entry name" value="Glycosyltransf_2"/>
</dbReference>
<dbReference type="OrthoDB" id="9790005at2"/>
<dbReference type="AlphaFoldDB" id="A0A3E0D8E3"/>
<protein>
    <submittedName>
        <fullName evidence="2">Rhamnosyltransferase</fullName>
    </submittedName>
</protein>
<dbReference type="InterPro" id="IPR029044">
    <property type="entry name" value="Nucleotide-diphossugar_trans"/>
</dbReference>
<dbReference type="Gene3D" id="3.90.550.10">
    <property type="entry name" value="Spore Coat Polysaccharide Biosynthesis Protein SpsA, Chain A"/>
    <property type="match status" value="1"/>
</dbReference>
<dbReference type="GO" id="GO:0044010">
    <property type="term" value="P:single-species biofilm formation"/>
    <property type="evidence" value="ECO:0007669"/>
    <property type="project" value="TreeGrafter"/>
</dbReference>
<dbReference type="Pfam" id="PF00535">
    <property type="entry name" value="Glycos_transf_2"/>
    <property type="match status" value="1"/>
</dbReference>
<dbReference type="InterPro" id="IPR001173">
    <property type="entry name" value="Glyco_trans_2-like"/>
</dbReference>
<evidence type="ECO:0000313" key="3">
    <source>
        <dbReference type="Proteomes" id="UP000256542"/>
    </source>
</evidence>
<dbReference type="CDD" id="cd00761">
    <property type="entry name" value="Glyco_tranf_GTA_type"/>
    <property type="match status" value="1"/>
</dbReference>
<organism evidence="2 3">
    <name type="scientific">Marinomonas pollencensis</name>
    <dbReference type="NCBI Taxonomy" id="491954"/>
    <lineage>
        <taxon>Bacteria</taxon>
        <taxon>Pseudomonadati</taxon>
        <taxon>Pseudomonadota</taxon>
        <taxon>Gammaproteobacteria</taxon>
        <taxon>Oceanospirillales</taxon>
        <taxon>Oceanospirillaceae</taxon>
        <taxon>Marinomonas</taxon>
    </lineage>
</organism>
<dbReference type="PANTHER" id="PTHR43685:SF13">
    <property type="entry name" value="O ANTIGEN BIOSYNTHESIS RHAMNOSYLTRANSFERASE RFBN"/>
    <property type="match status" value="1"/>
</dbReference>
<evidence type="ECO:0000313" key="2">
    <source>
        <dbReference type="EMBL" id="REG78355.1"/>
    </source>
</evidence>
<evidence type="ECO:0000259" key="1">
    <source>
        <dbReference type="Pfam" id="PF00535"/>
    </source>
</evidence>
<dbReference type="GO" id="GO:0016740">
    <property type="term" value="F:transferase activity"/>
    <property type="evidence" value="ECO:0007669"/>
    <property type="project" value="UniProtKB-KW"/>
</dbReference>